<feature type="transmembrane region" description="Helical" evidence="1">
    <location>
        <begin position="57"/>
        <end position="78"/>
    </location>
</feature>
<keyword evidence="1" id="KW-1133">Transmembrane helix</keyword>
<reference evidence="2" key="1">
    <citation type="submission" date="2018-05" db="EMBL/GenBank/DDBJ databases">
        <authorList>
            <person name="Lanie J.A."/>
            <person name="Ng W.-L."/>
            <person name="Kazmierczak K.M."/>
            <person name="Andrzejewski T.M."/>
            <person name="Davidsen T.M."/>
            <person name="Wayne K.J."/>
            <person name="Tettelin H."/>
            <person name="Glass J.I."/>
            <person name="Rusch D."/>
            <person name="Podicherti R."/>
            <person name="Tsui H.-C.T."/>
            <person name="Winkler M.E."/>
        </authorList>
    </citation>
    <scope>NUCLEOTIDE SEQUENCE</scope>
</reference>
<organism evidence="2">
    <name type="scientific">marine metagenome</name>
    <dbReference type="NCBI Taxonomy" id="408172"/>
    <lineage>
        <taxon>unclassified sequences</taxon>
        <taxon>metagenomes</taxon>
        <taxon>ecological metagenomes</taxon>
    </lineage>
</organism>
<name>A0A383BZX1_9ZZZZ</name>
<sequence length="163" mass="18209">MNYLKVSIGIFLALAASRFIPHPPNFTSLLALSFYIPALLGIRYLPVLLLSFAITDFFIGFHGLALFTWGSVIIIGLLSKYFVQSIISRISGALIGSLVFFLITNFGVWSLGIYGYTINGLILCYTLAIPFFSYSLISTFIFSGIIETVYKFLLIKKFSFIKL</sequence>
<keyword evidence="1" id="KW-0472">Membrane</keyword>
<keyword evidence="1" id="KW-0812">Transmembrane</keyword>
<protein>
    <recommendedName>
        <fullName evidence="3">Rod shape-determining protein MreD</fullName>
    </recommendedName>
</protein>
<gene>
    <name evidence="2" type="ORF">METZ01_LOCUS478328</name>
</gene>
<evidence type="ECO:0008006" key="3">
    <source>
        <dbReference type="Google" id="ProtNLM"/>
    </source>
</evidence>
<evidence type="ECO:0000256" key="1">
    <source>
        <dbReference type="SAM" id="Phobius"/>
    </source>
</evidence>
<feature type="transmembrane region" description="Helical" evidence="1">
    <location>
        <begin position="131"/>
        <end position="153"/>
    </location>
</feature>
<dbReference type="EMBL" id="UINC01204650">
    <property type="protein sequence ID" value="SVE25474.1"/>
    <property type="molecule type" value="Genomic_DNA"/>
</dbReference>
<dbReference type="Pfam" id="PF20221">
    <property type="entry name" value="DUF6580"/>
    <property type="match status" value="1"/>
</dbReference>
<accession>A0A383BZX1</accession>
<dbReference type="AlphaFoldDB" id="A0A383BZX1"/>
<evidence type="ECO:0000313" key="2">
    <source>
        <dbReference type="EMBL" id="SVE25474.1"/>
    </source>
</evidence>
<proteinExistence type="predicted"/>
<feature type="transmembrane region" description="Helical" evidence="1">
    <location>
        <begin position="90"/>
        <end position="111"/>
    </location>
</feature>
<dbReference type="InterPro" id="IPR046487">
    <property type="entry name" value="DUF6580"/>
</dbReference>